<evidence type="ECO:0000256" key="5">
    <source>
        <dbReference type="ARBA" id="ARBA00022989"/>
    </source>
</evidence>
<keyword evidence="5 7" id="KW-1133">Transmembrane helix</keyword>
<gene>
    <name evidence="10" type="ORF">WN944_016897</name>
</gene>
<evidence type="ECO:0000256" key="4">
    <source>
        <dbReference type="ARBA" id="ARBA00022729"/>
    </source>
</evidence>
<evidence type="ECO:0000256" key="6">
    <source>
        <dbReference type="ARBA" id="ARBA00023136"/>
    </source>
</evidence>
<dbReference type="InterPro" id="IPR008502">
    <property type="entry name" value="Prolamin-like"/>
</dbReference>
<sequence length="491" mass="53793">MANIANATSRNDRLNNNMKLGYDLATRLEASGGLMECWNTLMEMKSCSNEIVIFFLNSQDDIGLDCCHAIDIITRNCWPAMLTSFGFTAEKGNILRGYCDASSAPSPGSSASVKGRCIEGLLKDCRKTEDYKVSGERGRITGAGTVEARWRQRSKGRRRRAEPEAWVQQAVPVSVTKNGCNVSQLGLRLSNRSLALGFLLRTSQILDELYQKSRHSLGKALVEGLHHREGTTWSRVGCRICGEPNRWAAILKDFLIWIKQDLGPWGPLVLIIAYVPLTVLAIPASILTLGGGYLFGLPLGVIADSVGATIGATAAFLIGRTVSSSTPAHFGRSFVISKLKNYPKFQAVAGAIQKSGFKARIIFLLRLVPLLPFNILNYLLSVTPVHTGKYMLASWLGMMPSTFSLVYVGTTLKDLSDVTHGWNEISATRWDVACHPYWFYKLHFLVDVVILMVCVAKVAKASLDKSLIENGEKCIMGQAMLPAGAESPLDL</sequence>
<dbReference type="EMBL" id="JBCGBO010000005">
    <property type="protein sequence ID" value="KAK9201691.1"/>
    <property type="molecule type" value="Genomic_DNA"/>
</dbReference>
<keyword evidence="11" id="KW-1185">Reference proteome</keyword>
<feature type="domain" description="VTT" evidence="9">
    <location>
        <begin position="282"/>
        <end position="410"/>
    </location>
</feature>
<comment type="subcellular location">
    <subcellularLocation>
        <location evidence="1">Cell membrane</location>
        <topology evidence="1">Multi-pass membrane protein</topology>
    </subcellularLocation>
</comment>
<feature type="transmembrane region" description="Helical" evidence="7">
    <location>
        <begin position="265"/>
        <end position="287"/>
    </location>
</feature>
<dbReference type="Pfam" id="PF05617">
    <property type="entry name" value="Prolamin_like"/>
    <property type="match status" value="1"/>
</dbReference>
<feature type="transmembrane region" description="Helical" evidence="7">
    <location>
        <begin position="361"/>
        <end position="380"/>
    </location>
</feature>
<organism evidence="10 11">
    <name type="scientific">Citrus x changshan-huyou</name>
    <dbReference type="NCBI Taxonomy" id="2935761"/>
    <lineage>
        <taxon>Eukaryota</taxon>
        <taxon>Viridiplantae</taxon>
        <taxon>Streptophyta</taxon>
        <taxon>Embryophyta</taxon>
        <taxon>Tracheophyta</taxon>
        <taxon>Spermatophyta</taxon>
        <taxon>Magnoliopsida</taxon>
        <taxon>eudicotyledons</taxon>
        <taxon>Gunneridae</taxon>
        <taxon>Pentapetalae</taxon>
        <taxon>rosids</taxon>
        <taxon>malvids</taxon>
        <taxon>Sapindales</taxon>
        <taxon>Rutaceae</taxon>
        <taxon>Aurantioideae</taxon>
        <taxon>Citrus</taxon>
    </lineage>
</organism>
<dbReference type="GO" id="GO:0005886">
    <property type="term" value="C:plasma membrane"/>
    <property type="evidence" value="ECO:0007669"/>
    <property type="project" value="UniProtKB-SubCell"/>
</dbReference>
<evidence type="ECO:0000313" key="10">
    <source>
        <dbReference type="EMBL" id="KAK9201691.1"/>
    </source>
</evidence>
<evidence type="ECO:0000256" key="2">
    <source>
        <dbReference type="ARBA" id="ARBA00022475"/>
    </source>
</evidence>
<evidence type="ECO:0008006" key="12">
    <source>
        <dbReference type="Google" id="ProtNLM"/>
    </source>
</evidence>
<feature type="transmembrane region" description="Helical" evidence="7">
    <location>
        <begin position="392"/>
        <end position="410"/>
    </location>
</feature>
<accession>A0AAP0MA85</accession>
<feature type="transmembrane region" description="Helical" evidence="7">
    <location>
        <begin position="294"/>
        <end position="318"/>
    </location>
</feature>
<name>A0AAP0MA85_9ROSI</name>
<dbReference type="PANTHER" id="PTHR12677">
    <property type="entry name" value="GOLGI APPARATUS MEMBRANE PROTEIN TVP38-RELATED"/>
    <property type="match status" value="1"/>
</dbReference>
<evidence type="ECO:0000256" key="1">
    <source>
        <dbReference type="ARBA" id="ARBA00004651"/>
    </source>
</evidence>
<evidence type="ECO:0000259" key="9">
    <source>
        <dbReference type="Pfam" id="PF09335"/>
    </source>
</evidence>
<dbReference type="InterPro" id="IPR032816">
    <property type="entry name" value="VTT_dom"/>
</dbReference>
<evidence type="ECO:0000256" key="7">
    <source>
        <dbReference type="SAM" id="Phobius"/>
    </source>
</evidence>
<protein>
    <recommendedName>
        <fullName evidence="12">Prolamin-like domain-containing protein</fullName>
    </recommendedName>
</protein>
<evidence type="ECO:0000256" key="3">
    <source>
        <dbReference type="ARBA" id="ARBA00022692"/>
    </source>
</evidence>
<dbReference type="Pfam" id="PF09335">
    <property type="entry name" value="VTT_dom"/>
    <property type="match status" value="1"/>
</dbReference>
<evidence type="ECO:0000259" key="8">
    <source>
        <dbReference type="Pfam" id="PF05617"/>
    </source>
</evidence>
<reference evidence="10 11" key="1">
    <citation type="submission" date="2024-05" db="EMBL/GenBank/DDBJ databases">
        <title>Haplotype-resolved chromosome-level genome assembly of Huyou (Citrus changshanensis).</title>
        <authorList>
            <person name="Miao C."/>
            <person name="Chen W."/>
            <person name="Wu Y."/>
            <person name="Wang L."/>
            <person name="Zhao S."/>
            <person name="Grierson D."/>
            <person name="Xu C."/>
            <person name="Chen K."/>
        </authorList>
    </citation>
    <scope>NUCLEOTIDE SEQUENCE [LARGE SCALE GENOMIC DNA]</scope>
    <source>
        <strain evidence="10">01-14</strain>
        <tissue evidence="10">Leaf</tissue>
    </source>
</reference>
<feature type="domain" description="Prolamin-like" evidence="8">
    <location>
        <begin position="36"/>
        <end position="100"/>
    </location>
</feature>
<dbReference type="AlphaFoldDB" id="A0AAP0MA85"/>
<dbReference type="Proteomes" id="UP001428341">
    <property type="component" value="Unassembled WGS sequence"/>
</dbReference>
<comment type="caution">
    <text evidence="10">The sequence shown here is derived from an EMBL/GenBank/DDBJ whole genome shotgun (WGS) entry which is preliminary data.</text>
</comment>
<keyword evidence="2" id="KW-1003">Cell membrane</keyword>
<keyword evidence="6 7" id="KW-0472">Membrane</keyword>
<dbReference type="PANTHER" id="PTHR12677:SF24">
    <property type="entry name" value="OS07G0655900 PROTEIN"/>
    <property type="match status" value="1"/>
</dbReference>
<proteinExistence type="predicted"/>
<keyword evidence="3 7" id="KW-0812">Transmembrane</keyword>
<keyword evidence="4" id="KW-0732">Signal</keyword>
<dbReference type="InterPro" id="IPR015414">
    <property type="entry name" value="TMEM64"/>
</dbReference>
<evidence type="ECO:0000313" key="11">
    <source>
        <dbReference type="Proteomes" id="UP001428341"/>
    </source>
</evidence>